<evidence type="ECO:0000313" key="2">
    <source>
        <dbReference type="Proteomes" id="UP000284119"/>
    </source>
</evidence>
<accession>A0ABX9NZL6</accession>
<reference evidence="1 2" key="1">
    <citation type="submission" date="2018-09" db="EMBL/GenBank/DDBJ databases">
        <authorList>
            <person name="Le Fleche-Mateos A."/>
        </authorList>
    </citation>
    <scope>NUCLEOTIDE SEQUENCE [LARGE SCALE GENOMIC DNA]</scope>
    <source>
        <strain evidence="1 2">DSM 30078</strain>
    </source>
</reference>
<protein>
    <submittedName>
        <fullName evidence="1">Uncharacterized protein</fullName>
    </submittedName>
</protein>
<dbReference type="EMBL" id="RAHG01000006">
    <property type="protein sequence ID" value="RJT12251.1"/>
    <property type="molecule type" value="Genomic_DNA"/>
</dbReference>
<name>A0ABX9NZL6_9GAMM</name>
<comment type="caution">
    <text evidence="1">The sequence shown here is derived from an EMBL/GenBank/DDBJ whole genome shotgun (WGS) entry which is preliminary data.</text>
</comment>
<keyword evidence="2" id="KW-1185">Reference proteome</keyword>
<organism evidence="1 2">
    <name type="scientific">Rahnella inusitata</name>
    <dbReference type="NCBI Taxonomy" id="58169"/>
    <lineage>
        <taxon>Bacteria</taxon>
        <taxon>Pseudomonadati</taxon>
        <taxon>Pseudomonadota</taxon>
        <taxon>Gammaproteobacteria</taxon>
        <taxon>Enterobacterales</taxon>
        <taxon>Yersiniaceae</taxon>
        <taxon>Rahnella</taxon>
    </lineage>
</organism>
<gene>
    <name evidence="1" type="ORF">D5396_13985</name>
</gene>
<evidence type="ECO:0000313" key="1">
    <source>
        <dbReference type="EMBL" id="RJT12251.1"/>
    </source>
</evidence>
<dbReference type="Proteomes" id="UP000284119">
    <property type="component" value="Unassembled WGS sequence"/>
</dbReference>
<sequence length="60" mass="6732">MYKEEFNDNKVLSLGFNFKVKTLGSPPGGARVKHYSGRSLPYEGEGWGGVLRLNQKVKVF</sequence>
<proteinExistence type="predicted"/>